<keyword evidence="2" id="KW-0812">Transmembrane</keyword>
<reference evidence="3 4" key="1">
    <citation type="journal article" date="2017" name="Nat. Ecol. Evol.">
        <title>Scallop genome provides insights into evolution of bilaterian karyotype and development.</title>
        <authorList>
            <person name="Wang S."/>
            <person name="Zhang J."/>
            <person name="Jiao W."/>
            <person name="Li J."/>
            <person name="Xun X."/>
            <person name="Sun Y."/>
            <person name="Guo X."/>
            <person name="Huan P."/>
            <person name="Dong B."/>
            <person name="Zhang L."/>
            <person name="Hu X."/>
            <person name="Sun X."/>
            <person name="Wang J."/>
            <person name="Zhao C."/>
            <person name="Wang Y."/>
            <person name="Wang D."/>
            <person name="Huang X."/>
            <person name="Wang R."/>
            <person name="Lv J."/>
            <person name="Li Y."/>
            <person name="Zhang Z."/>
            <person name="Liu B."/>
            <person name="Lu W."/>
            <person name="Hui Y."/>
            <person name="Liang J."/>
            <person name="Zhou Z."/>
            <person name="Hou R."/>
            <person name="Li X."/>
            <person name="Liu Y."/>
            <person name="Li H."/>
            <person name="Ning X."/>
            <person name="Lin Y."/>
            <person name="Zhao L."/>
            <person name="Xing Q."/>
            <person name="Dou J."/>
            <person name="Li Y."/>
            <person name="Mao J."/>
            <person name="Guo H."/>
            <person name="Dou H."/>
            <person name="Li T."/>
            <person name="Mu C."/>
            <person name="Jiang W."/>
            <person name="Fu Q."/>
            <person name="Fu X."/>
            <person name="Miao Y."/>
            <person name="Liu J."/>
            <person name="Yu Q."/>
            <person name="Li R."/>
            <person name="Liao H."/>
            <person name="Li X."/>
            <person name="Kong Y."/>
            <person name="Jiang Z."/>
            <person name="Chourrout D."/>
            <person name="Li R."/>
            <person name="Bao Z."/>
        </authorList>
    </citation>
    <scope>NUCLEOTIDE SEQUENCE [LARGE SCALE GENOMIC DNA]</scope>
    <source>
        <strain evidence="3 4">PY_sf001</strain>
    </source>
</reference>
<name>A0A210PYQ0_MIZYE</name>
<dbReference type="EMBL" id="NEDP02005379">
    <property type="protein sequence ID" value="OWF41603.1"/>
    <property type="molecule type" value="Genomic_DNA"/>
</dbReference>
<evidence type="ECO:0000256" key="2">
    <source>
        <dbReference type="SAM" id="Phobius"/>
    </source>
</evidence>
<feature type="transmembrane region" description="Helical" evidence="2">
    <location>
        <begin position="54"/>
        <end position="76"/>
    </location>
</feature>
<keyword evidence="2" id="KW-0472">Membrane</keyword>
<proteinExistence type="predicted"/>
<comment type="caution">
    <text evidence="3">The sequence shown here is derived from an EMBL/GenBank/DDBJ whole genome shotgun (WGS) entry which is preliminary data.</text>
</comment>
<dbReference type="AlphaFoldDB" id="A0A210PYQ0"/>
<keyword evidence="2" id="KW-1133">Transmembrane helix</keyword>
<protein>
    <submittedName>
        <fullName evidence="3">Uncharacterized protein</fullName>
    </submittedName>
</protein>
<organism evidence="3 4">
    <name type="scientific">Mizuhopecten yessoensis</name>
    <name type="common">Japanese scallop</name>
    <name type="synonym">Patinopecten yessoensis</name>
    <dbReference type="NCBI Taxonomy" id="6573"/>
    <lineage>
        <taxon>Eukaryota</taxon>
        <taxon>Metazoa</taxon>
        <taxon>Spiralia</taxon>
        <taxon>Lophotrochozoa</taxon>
        <taxon>Mollusca</taxon>
        <taxon>Bivalvia</taxon>
        <taxon>Autobranchia</taxon>
        <taxon>Pteriomorphia</taxon>
        <taxon>Pectinida</taxon>
        <taxon>Pectinoidea</taxon>
        <taxon>Pectinidae</taxon>
        <taxon>Mizuhopecten</taxon>
    </lineage>
</organism>
<dbReference type="OrthoDB" id="10354542at2759"/>
<evidence type="ECO:0000256" key="1">
    <source>
        <dbReference type="SAM" id="MobiDB-lite"/>
    </source>
</evidence>
<feature type="region of interest" description="Disordered" evidence="1">
    <location>
        <begin position="168"/>
        <end position="220"/>
    </location>
</feature>
<evidence type="ECO:0000313" key="4">
    <source>
        <dbReference type="Proteomes" id="UP000242188"/>
    </source>
</evidence>
<dbReference type="Proteomes" id="UP000242188">
    <property type="component" value="Unassembled WGS sequence"/>
</dbReference>
<feature type="compositionally biased region" description="Polar residues" evidence="1">
    <location>
        <begin position="172"/>
        <end position="184"/>
    </location>
</feature>
<accession>A0A210PYQ0</accession>
<evidence type="ECO:0000313" key="3">
    <source>
        <dbReference type="EMBL" id="OWF41603.1"/>
    </source>
</evidence>
<gene>
    <name evidence="3" type="ORF">KP79_PYT02166</name>
</gene>
<sequence>MISLDLTYTTMTEKGEMLRKHCLCFIATTLACIPLTGGAPVSDSTNLRESWFLTHPIAVCGLSVCALVLTAILFLVQCGGCTDMEVGTDSHPASGGGGKSATSAVTYSSPMETDYDSHAGGAGLPYSLNPNINTTQGFAGYQSVGSSNIAGYGQGNVQTAGGYQAPMAPSAPSIQTQGYQVQNPPNAPTLGPNAHRPAVEPPPPSYNESVASGWVTRPHQ</sequence>
<keyword evidence="4" id="KW-1185">Reference proteome</keyword>